<dbReference type="Pfam" id="PF24997">
    <property type="entry name" value="PSF1_C"/>
    <property type="match status" value="1"/>
</dbReference>
<organism evidence="2 3">
    <name type="scientific">Acer yangbiense</name>
    <dbReference type="NCBI Taxonomy" id="1000413"/>
    <lineage>
        <taxon>Eukaryota</taxon>
        <taxon>Viridiplantae</taxon>
        <taxon>Streptophyta</taxon>
        <taxon>Embryophyta</taxon>
        <taxon>Tracheophyta</taxon>
        <taxon>Spermatophyta</taxon>
        <taxon>Magnoliopsida</taxon>
        <taxon>eudicotyledons</taxon>
        <taxon>Gunneridae</taxon>
        <taxon>Pentapetalae</taxon>
        <taxon>rosids</taxon>
        <taxon>malvids</taxon>
        <taxon>Sapindales</taxon>
        <taxon>Sapindaceae</taxon>
        <taxon>Hippocastanoideae</taxon>
        <taxon>Acereae</taxon>
        <taxon>Acer</taxon>
    </lineage>
</organism>
<proteinExistence type="predicted"/>
<dbReference type="Proteomes" id="UP000323000">
    <property type="component" value="Chromosome 2"/>
</dbReference>
<dbReference type="GO" id="GO:1902983">
    <property type="term" value="P:DNA strand elongation involved in mitotic DNA replication"/>
    <property type="evidence" value="ECO:0007669"/>
    <property type="project" value="TreeGrafter"/>
</dbReference>
<dbReference type="InterPro" id="IPR005339">
    <property type="entry name" value="GINS_Psf1"/>
</dbReference>
<keyword evidence="3" id="KW-1185">Reference proteome</keyword>
<protein>
    <recommendedName>
        <fullName evidence="1">DNA replication complex GINS protein PSF1 C-terminal domain-containing protein</fullName>
    </recommendedName>
</protein>
<sequence>MHGTKNSSLFNSGEKGQLNHFNEELLNEVAKECSENFLVLQFLIRKKDWISKQQEMQTTMECDMVPPKDPYIKVRVIDDDGEGIVVSDKAANFARHSMHFLKRTDAELYILRGLMEELTG</sequence>
<evidence type="ECO:0000259" key="1">
    <source>
        <dbReference type="Pfam" id="PF24997"/>
    </source>
</evidence>
<dbReference type="EMBL" id="VAHF01000002">
    <property type="protein sequence ID" value="TXG69282.1"/>
    <property type="molecule type" value="Genomic_DNA"/>
</dbReference>
<accession>A0A5C7IKY6</accession>
<dbReference type="PANTHER" id="PTHR12914">
    <property type="entry name" value="PARTNER OF SLD5"/>
    <property type="match status" value="1"/>
</dbReference>
<dbReference type="CDD" id="cd21696">
    <property type="entry name" value="GINS_B_Psf1"/>
    <property type="match status" value="1"/>
</dbReference>
<evidence type="ECO:0000313" key="2">
    <source>
        <dbReference type="EMBL" id="TXG69282.1"/>
    </source>
</evidence>
<feature type="domain" description="DNA replication complex GINS protein PSF1 C-terminal" evidence="1">
    <location>
        <begin position="68"/>
        <end position="119"/>
    </location>
</feature>
<reference evidence="3" key="1">
    <citation type="journal article" date="2019" name="Gigascience">
        <title>De novo genome assembly of the endangered Acer yangbiense, a plant species with extremely small populations endemic to Yunnan Province, China.</title>
        <authorList>
            <person name="Yang J."/>
            <person name="Wariss H.M."/>
            <person name="Tao L."/>
            <person name="Zhang R."/>
            <person name="Yun Q."/>
            <person name="Hollingsworth P."/>
            <person name="Dao Z."/>
            <person name="Luo G."/>
            <person name="Guo H."/>
            <person name="Ma Y."/>
            <person name="Sun W."/>
        </authorList>
    </citation>
    <scope>NUCLEOTIDE SEQUENCE [LARGE SCALE GENOMIC DNA]</scope>
    <source>
        <strain evidence="3">cv. Malutang</strain>
    </source>
</reference>
<comment type="caution">
    <text evidence="2">The sequence shown here is derived from an EMBL/GenBank/DDBJ whole genome shotgun (WGS) entry which is preliminary data.</text>
</comment>
<dbReference type="OrthoDB" id="10252587at2759"/>
<dbReference type="AlphaFoldDB" id="A0A5C7IKY6"/>
<name>A0A5C7IKY6_9ROSI</name>
<dbReference type="PANTHER" id="PTHR12914:SF2">
    <property type="entry name" value="DNA REPLICATION COMPLEX GINS PROTEIN PSF1"/>
    <property type="match status" value="1"/>
</dbReference>
<dbReference type="GO" id="GO:0000811">
    <property type="term" value="C:GINS complex"/>
    <property type="evidence" value="ECO:0007669"/>
    <property type="project" value="InterPro"/>
</dbReference>
<evidence type="ECO:0000313" key="3">
    <source>
        <dbReference type="Proteomes" id="UP000323000"/>
    </source>
</evidence>
<dbReference type="InterPro" id="IPR056783">
    <property type="entry name" value="PSF1_C"/>
</dbReference>
<gene>
    <name evidence="2" type="ORF">EZV62_004217</name>
</gene>